<gene>
    <name evidence="1" type="ordered locus">BCQ_4189</name>
</gene>
<protein>
    <recommendedName>
        <fullName evidence="3">RNA polymerase subunit sigma-70</fullName>
    </recommendedName>
</protein>
<proteinExistence type="predicted"/>
<accession>B9IYX7</accession>
<dbReference type="EMBL" id="CP000227">
    <property type="protein sequence ID" value="ACM14616.1"/>
    <property type="molecule type" value="Genomic_DNA"/>
</dbReference>
<evidence type="ECO:0008006" key="3">
    <source>
        <dbReference type="Google" id="ProtNLM"/>
    </source>
</evidence>
<evidence type="ECO:0000313" key="1">
    <source>
        <dbReference type="EMBL" id="ACM14616.1"/>
    </source>
</evidence>
<dbReference type="HOGENOM" id="CLU_206307_0_0_9"/>
<dbReference type="KEGG" id="bcq:BCQ_4189"/>
<reference evidence="1 2" key="1">
    <citation type="journal article" date="2009" name="J. Bacteriol.">
        <title>Complete genome sequence of the extremophilic Bacillus cereus strain Q1 with industrial applications.</title>
        <authorList>
            <person name="Xiong Z."/>
            <person name="Jiang Y."/>
            <person name="Qi D."/>
            <person name="Lu H."/>
            <person name="Yang F."/>
            <person name="Yang J."/>
            <person name="Chen L."/>
            <person name="Sun L."/>
            <person name="Xu X."/>
            <person name="Xue Y."/>
            <person name="Zhu Y."/>
            <person name="Jin Q."/>
        </authorList>
    </citation>
    <scope>NUCLEOTIDE SEQUENCE [LARGE SCALE GENOMIC DNA]</scope>
    <source>
        <strain evidence="1 2">Q1</strain>
    </source>
</reference>
<organism evidence="1 2">
    <name type="scientific">Bacillus cereus (strain Q1)</name>
    <dbReference type="NCBI Taxonomy" id="361100"/>
    <lineage>
        <taxon>Bacteria</taxon>
        <taxon>Bacillati</taxon>
        <taxon>Bacillota</taxon>
        <taxon>Bacilli</taxon>
        <taxon>Bacillales</taxon>
        <taxon>Bacillaceae</taxon>
        <taxon>Bacillus</taxon>
        <taxon>Bacillus cereus group</taxon>
    </lineage>
</organism>
<sequence length="65" mass="7584">MNVRDIRMRMNEKGHSVTNGANQLFNVNFHDFISKEQNNTSMELASEFGISLQDVKRLKKQIERS</sequence>
<dbReference type="Proteomes" id="UP000000441">
    <property type="component" value="Chromosome"/>
</dbReference>
<dbReference type="AlphaFoldDB" id="B9IYX7"/>
<name>B9IYX7_BACCQ</name>
<evidence type="ECO:0000313" key="2">
    <source>
        <dbReference type="Proteomes" id="UP000000441"/>
    </source>
</evidence>